<dbReference type="AlphaFoldDB" id="A0A7S0IFB8"/>
<evidence type="ECO:0000313" key="3">
    <source>
        <dbReference type="EMBL" id="CAD8519798.1"/>
    </source>
</evidence>
<name>A0A7S0IFB8_MICPS</name>
<feature type="signal peptide" evidence="2">
    <location>
        <begin position="1"/>
        <end position="20"/>
    </location>
</feature>
<proteinExistence type="inferred from homology"/>
<reference evidence="3" key="1">
    <citation type="submission" date="2021-01" db="EMBL/GenBank/DDBJ databases">
        <authorList>
            <person name="Corre E."/>
            <person name="Pelletier E."/>
            <person name="Niang G."/>
            <person name="Scheremetjew M."/>
            <person name="Finn R."/>
            <person name="Kale V."/>
            <person name="Holt S."/>
            <person name="Cochrane G."/>
            <person name="Meng A."/>
            <person name="Brown T."/>
            <person name="Cohen L."/>
        </authorList>
    </citation>
    <scope>NUCLEOTIDE SEQUENCE</scope>
    <source>
        <strain evidence="3">CCMP1723</strain>
    </source>
</reference>
<evidence type="ECO:0000256" key="2">
    <source>
        <dbReference type="SAM" id="SignalP"/>
    </source>
</evidence>
<accession>A0A7S0IFB8</accession>
<dbReference type="EMBL" id="HBEQ01008990">
    <property type="protein sequence ID" value="CAD8519798.1"/>
    <property type="molecule type" value="Transcribed_RNA"/>
</dbReference>
<keyword evidence="2" id="KW-0732">Signal</keyword>
<evidence type="ECO:0000256" key="1">
    <source>
        <dbReference type="ARBA" id="ARBA00005705"/>
    </source>
</evidence>
<dbReference type="PANTHER" id="PTHR12994">
    <property type="entry name" value="SECERNIN"/>
    <property type="match status" value="1"/>
</dbReference>
<evidence type="ECO:0008006" key="4">
    <source>
        <dbReference type="Google" id="ProtNLM"/>
    </source>
</evidence>
<sequence>MVRLLHVALAGALLFGGADACTNLLVSPGASADKSTIYAYNADSGSLYGSIGLYPATSHPPNATREIWDWDDSVFLGVIPEAAETFNVVGNANEHGMVMGETTFGGLPELDSHGTGGIMDYGDLIWIALQRTKRCVDAIKLIDALVQEHGYASDGESFSCVDGNEAWLMELIGKGKFEKGAVWVAQKVPDGAILAHANQARTTTFDQNDPDNVIFSPDVVNFARKIGRYPADAPDADFDFSAAYDPVTFSGARHGEARVWDIYRLLLGKTDEAAGKEFEEKYLDYVRGYDLTSGRMPLFLHPPEGSAKFSLTIADAMSLMGTRLENTWFDNRGIDRPDVGAGSGHSAYRWRPLIWKDTKGDEFVNERTVATQQTSWNFVSASRPWLPPAIRAIQWWAPDDSATSLRVPVYGGITRVPYHFADSVGQLPGAAVSPKDAPKADALNPSWDSAFWIWNLVSNLCYGERAQLVTEALREEMGPLQRDLLDKSVAFEAKVVQEYELAIDESNAAKKKSIAEKATAFCEHEGETAFYKWRHVFMKLFALTRDGFTIGKGTTPQCVPGGTKVGCTHRLLPDVAETGYDAGWYDRMASVGEGADRKRAPGGSSCGDECGRLEEHKRLRMNKQRKTKWQAIQSS</sequence>
<dbReference type="GO" id="GO:0006508">
    <property type="term" value="P:proteolysis"/>
    <property type="evidence" value="ECO:0007669"/>
    <property type="project" value="InterPro"/>
</dbReference>
<comment type="similarity">
    <text evidence="1">Belongs to the peptidase C69 family. Secernin subfamily.</text>
</comment>
<dbReference type="GO" id="GO:0016805">
    <property type="term" value="F:dipeptidase activity"/>
    <property type="evidence" value="ECO:0007669"/>
    <property type="project" value="InterPro"/>
</dbReference>
<dbReference type="InterPro" id="IPR005322">
    <property type="entry name" value="Peptidase_C69"/>
</dbReference>
<feature type="chain" id="PRO_5030671868" description="Dipeptidase" evidence="2">
    <location>
        <begin position="21"/>
        <end position="635"/>
    </location>
</feature>
<dbReference type="Pfam" id="PF03577">
    <property type="entry name" value="Peptidase_C69"/>
    <property type="match status" value="1"/>
</dbReference>
<dbReference type="GO" id="GO:0070004">
    <property type="term" value="F:cysteine-type exopeptidase activity"/>
    <property type="evidence" value="ECO:0007669"/>
    <property type="project" value="InterPro"/>
</dbReference>
<dbReference type="PANTHER" id="PTHR12994:SF17">
    <property type="entry name" value="LD30995P"/>
    <property type="match status" value="1"/>
</dbReference>
<organism evidence="3">
    <name type="scientific">Micromonas pusilla</name>
    <name type="common">Picoplanktonic green alga</name>
    <name type="synonym">Chromulina pusilla</name>
    <dbReference type="NCBI Taxonomy" id="38833"/>
    <lineage>
        <taxon>Eukaryota</taxon>
        <taxon>Viridiplantae</taxon>
        <taxon>Chlorophyta</taxon>
        <taxon>Mamiellophyceae</taxon>
        <taxon>Mamiellales</taxon>
        <taxon>Mamiellaceae</taxon>
        <taxon>Micromonas</taxon>
    </lineage>
</organism>
<protein>
    <recommendedName>
        <fullName evidence="4">Dipeptidase</fullName>
    </recommendedName>
</protein>
<gene>
    <name evidence="3" type="ORF">MCOM1403_LOCUS7224</name>
</gene>